<evidence type="ECO:0000256" key="2">
    <source>
        <dbReference type="ARBA" id="ARBA00022826"/>
    </source>
</evidence>
<feature type="transmembrane region" description="Helical" evidence="7">
    <location>
        <begin position="236"/>
        <end position="255"/>
    </location>
</feature>
<dbReference type="InterPro" id="IPR018490">
    <property type="entry name" value="cNMP-bd_dom_sf"/>
</dbReference>
<sequence length="745" mass="85818">MGRLFHKRDDKLPQHINDVEAPRSNGSKKGDGGEEEDDLGLVLFSEHEDQPYEKDEDTYQPTYLARELHVDKVGWDHFTKGRAPRPLFWRVAILHAWYNLWSNHGISFEDVEDHLHRKDQEENTMEEKRLEVTRRRHTCRYPSIHPLSRAATAWYFFATLVDATYTAFIVPLGVAFHFKAMHFSWYNAVDIAAGVVYWMDILMGFSTGFVVIYNLRRKVIRDPRLIAEYYTRYSTFVVDLLAALPIIAEIIVLGIPNEPGGMPLHIILLLRLFRMWHVVKFLERLVFISLVGTFNRVLMRHLSIGHIFFINVTFAACVLLNFLACVWYYVATLEGLDHSWLTNVGKESMVNAPAAKQWVASLYFVTMTITTVGYGDVGPINTFERLMAVILMLFGIIIFGFVISSSQQLIKFLSVEARRAGKLRKKLARVEMWTGQRRISQTITRRIRAYYAEVWLPYTEVNDEDFWTELPAALRTDMALELARPLFAHSDIFRALDKSAERQVAARLQPCSVPAGHNVAQEGDDADALYLLQEGELLIMRHTEEVRLVTAPAIVGESVLLNLLPDGPHVRPVTLRAISPCMLWALTIRDLEHIFNILPELRHKLIDMFERRMKLNLRHASEHEREHWESLLKRASQLAQQVESDKGSASERGENATDIESENDSPFENDVEPIRDDTMSQSGELMTVTRAMRDVPDYLKPFAQCERRPRLKDICFANHPNRSNVKPAAQQERQPESPVSWRGRL</sequence>
<evidence type="ECO:0000259" key="8">
    <source>
        <dbReference type="PROSITE" id="PS50042"/>
    </source>
</evidence>
<feature type="transmembrane region" description="Helical" evidence="7">
    <location>
        <begin position="358"/>
        <end position="374"/>
    </location>
</feature>
<reference evidence="9 10" key="1">
    <citation type="journal article" date="2024" name="Nat. Commun.">
        <title>Phylogenomics reveals the evolutionary origins of lichenization in chlorophyte algae.</title>
        <authorList>
            <person name="Puginier C."/>
            <person name="Libourel C."/>
            <person name="Otte J."/>
            <person name="Skaloud P."/>
            <person name="Haon M."/>
            <person name="Grisel S."/>
            <person name="Petersen M."/>
            <person name="Berrin J.G."/>
            <person name="Delaux P.M."/>
            <person name="Dal Grande F."/>
            <person name="Keller J."/>
        </authorList>
    </citation>
    <scope>NUCLEOTIDE SEQUENCE [LARGE SCALE GENOMIC DNA]</scope>
    <source>
        <strain evidence="9 10">SAG 216-7</strain>
    </source>
</reference>
<feature type="region of interest" description="Disordered" evidence="6">
    <location>
        <begin position="717"/>
        <end position="745"/>
    </location>
</feature>
<keyword evidence="4" id="KW-0630">Potassium</keyword>
<gene>
    <name evidence="9" type="ORF">WJX75_000342</name>
</gene>
<evidence type="ECO:0000313" key="10">
    <source>
        <dbReference type="Proteomes" id="UP001491310"/>
    </source>
</evidence>
<organism evidence="9 10">
    <name type="scientific">Coccomyxa subellipsoidea</name>
    <dbReference type="NCBI Taxonomy" id="248742"/>
    <lineage>
        <taxon>Eukaryota</taxon>
        <taxon>Viridiplantae</taxon>
        <taxon>Chlorophyta</taxon>
        <taxon>core chlorophytes</taxon>
        <taxon>Trebouxiophyceae</taxon>
        <taxon>Trebouxiophyceae incertae sedis</taxon>
        <taxon>Coccomyxaceae</taxon>
        <taxon>Coccomyxa</taxon>
    </lineage>
</organism>
<feature type="transmembrane region" description="Helical" evidence="7">
    <location>
        <begin position="275"/>
        <end position="295"/>
    </location>
</feature>
<feature type="compositionally biased region" description="Acidic residues" evidence="6">
    <location>
        <begin position="657"/>
        <end position="671"/>
    </location>
</feature>
<feature type="transmembrane region" description="Helical" evidence="7">
    <location>
        <begin position="153"/>
        <end position="176"/>
    </location>
</feature>
<feature type="compositionally biased region" description="Basic and acidic residues" evidence="6">
    <location>
        <begin position="7"/>
        <end position="21"/>
    </location>
</feature>
<feature type="domain" description="Cyclic nucleotide-binding" evidence="8">
    <location>
        <begin position="492"/>
        <end position="612"/>
    </location>
</feature>
<keyword evidence="3" id="KW-0406">Ion transport</keyword>
<accession>A0ABR2YSF0</accession>
<dbReference type="Pfam" id="PF00027">
    <property type="entry name" value="cNMP_binding"/>
    <property type="match status" value="1"/>
</dbReference>
<dbReference type="PRINTS" id="PR01463">
    <property type="entry name" value="EAGCHANLFMLY"/>
</dbReference>
<keyword evidence="3" id="KW-0813">Transport</keyword>
<comment type="caution">
    <text evidence="9">The sequence shown here is derived from an EMBL/GenBank/DDBJ whole genome shotgun (WGS) entry which is preliminary data.</text>
</comment>
<feature type="compositionally biased region" description="Basic and acidic residues" evidence="6">
    <location>
        <begin position="643"/>
        <end position="655"/>
    </location>
</feature>
<keyword evidence="7" id="KW-0812">Transmembrane</keyword>
<dbReference type="Gene3D" id="2.60.120.10">
    <property type="entry name" value="Jelly Rolls"/>
    <property type="match status" value="1"/>
</dbReference>
<proteinExistence type="predicted"/>
<dbReference type="PANTHER" id="PTHR10217:SF435">
    <property type="entry name" value="POTASSIUM VOLTAGE-GATED CHANNEL PROTEIN EAG"/>
    <property type="match status" value="1"/>
</dbReference>
<evidence type="ECO:0000256" key="7">
    <source>
        <dbReference type="SAM" id="Phobius"/>
    </source>
</evidence>
<evidence type="ECO:0000313" key="9">
    <source>
        <dbReference type="EMBL" id="KAK9914773.1"/>
    </source>
</evidence>
<dbReference type="InterPro" id="IPR000595">
    <property type="entry name" value="cNMP-bd_dom"/>
</dbReference>
<keyword evidence="3" id="KW-0851">Voltage-gated channel</keyword>
<dbReference type="InterPro" id="IPR003938">
    <property type="entry name" value="K_chnl_volt-dep_EAG/ELK/ERG"/>
</dbReference>
<evidence type="ECO:0000256" key="1">
    <source>
        <dbReference type="ARBA" id="ARBA00022538"/>
    </source>
</evidence>
<evidence type="ECO:0000256" key="5">
    <source>
        <dbReference type="ARBA" id="ARBA00023303"/>
    </source>
</evidence>
<keyword evidence="2" id="KW-0631">Potassium channel</keyword>
<dbReference type="CDD" id="cd00038">
    <property type="entry name" value="CAP_ED"/>
    <property type="match status" value="1"/>
</dbReference>
<feature type="transmembrane region" description="Helical" evidence="7">
    <location>
        <begin position="196"/>
        <end position="215"/>
    </location>
</feature>
<keyword evidence="10" id="KW-1185">Reference proteome</keyword>
<dbReference type="EMBL" id="JALJOT010000005">
    <property type="protein sequence ID" value="KAK9914773.1"/>
    <property type="molecule type" value="Genomic_DNA"/>
</dbReference>
<dbReference type="PANTHER" id="PTHR10217">
    <property type="entry name" value="VOLTAGE AND LIGAND GATED POTASSIUM CHANNEL"/>
    <property type="match status" value="1"/>
</dbReference>
<evidence type="ECO:0000256" key="4">
    <source>
        <dbReference type="ARBA" id="ARBA00022958"/>
    </source>
</evidence>
<dbReference type="PROSITE" id="PS50042">
    <property type="entry name" value="CNMP_BINDING_3"/>
    <property type="match status" value="1"/>
</dbReference>
<keyword evidence="7" id="KW-0472">Membrane</keyword>
<feature type="region of interest" description="Disordered" evidence="6">
    <location>
        <begin position="1"/>
        <end position="38"/>
    </location>
</feature>
<dbReference type="SUPFAM" id="SSF51206">
    <property type="entry name" value="cAMP-binding domain-like"/>
    <property type="match status" value="1"/>
</dbReference>
<dbReference type="Proteomes" id="UP001491310">
    <property type="component" value="Unassembled WGS sequence"/>
</dbReference>
<evidence type="ECO:0000256" key="3">
    <source>
        <dbReference type="ARBA" id="ARBA00022882"/>
    </source>
</evidence>
<feature type="region of interest" description="Disordered" evidence="6">
    <location>
        <begin position="639"/>
        <end position="679"/>
    </location>
</feature>
<dbReference type="InterPro" id="IPR013099">
    <property type="entry name" value="K_chnl_dom"/>
</dbReference>
<dbReference type="SMART" id="SM00100">
    <property type="entry name" value="cNMP"/>
    <property type="match status" value="1"/>
</dbReference>
<feature type="transmembrane region" description="Helical" evidence="7">
    <location>
        <begin position="386"/>
        <end position="404"/>
    </location>
</feature>
<dbReference type="InterPro" id="IPR050818">
    <property type="entry name" value="KCNH_animal-type"/>
</dbReference>
<name>A0ABR2YSF0_9CHLO</name>
<keyword evidence="5" id="KW-0407">Ion channel</keyword>
<dbReference type="SUPFAM" id="SSF81324">
    <property type="entry name" value="Voltage-gated potassium channels"/>
    <property type="match status" value="1"/>
</dbReference>
<dbReference type="InterPro" id="IPR014710">
    <property type="entry name" value="RmlC-like_jellyroll"/>
</dbReference>
<protein>
    <recommendedName>
        <fullName evidence="8">Cyclic nucleotide-binding domain-containing protein</fullName>
    </recommendedName>
</protein>
<dbReference type="Pfam" id="PF07885">
    <property type="entry name" value="Ion_trans_2"/>
    <property type="match status" value="1"/>
</dbReference>
<feature type="transmembrane region" description="Helical" evidence="7">
    <location>
        <begin position="307"/>
        <end position="330"/>
    </location>
</feature>
<dbReference type="Gene3D" id="1.10.287.70">
    <property type="match status" value="1"/>
</dbReference>
<keyword evidence="7" id="KW-1133">Transmembrane helix</keyword>
<keyword evidence="1" id="KW-0633">Potassium transport</keyword>
<dbReference type="Gene3D" id="1.10.287.630">
    <property type="entry name" value="Helix hairpin bin"/>
    <property type="match status" value="1"/>
</dbReference>
<evidence type="ECO:0000256" key="6">
    <source>
        <dbReference type="SAM" id="MobiDB-lite"/>
    </source>
</evidence>